<sequence>MTHEGSRAALWWPVLAQCRPSLTQVHVALQGTLELADLPLQKGSVELLKQRWESVNATRPGPTLQCSPAPQSPALGKISRSSTVEKVPADSRREDVFKEETLGSPQQIDHFPTTVEELRSHFEALGGKKVNAWAAWTPGGSGVGPRAAGQFSQPHNNPGWAAPATAPVNVL</sequence>
<organism evidence="2 3">
    <name type="scientific">Patagioenas fasciata monilis</name>
    <dbReference type="NCBI Taxonomy" id="372326"/>
    <lineage>
        <taxon>Eukaryota</taxon>
        <taxon>Metazoa</taxon>
        <taxon>Chordata</taxon>
        <taxon>Craniata</taxon>
        <taxon>Vertebrata</taxon>
        <taxon>Euteleostomi</taxon>
        <taxon>Archelosauria</taxon>
        <taxon>Archosauria</taxon>
        <taxon>Dinosauria</taxon>
        <taxon>Saurischia</taxon>
        <taxon>Theropoda</taxon>
        <taxon>Coelurosauria</taxon>
        <taxon>Aves</taxon>
        <taxon>Neognathae</taxon>
        <taxon>Neoaves</taxon>
        <taxon>Columbimorphae</taxon>
        <taxon>Columbiformes</taxon>
        <taxon>Columbidae</taxon>
        <taxon>Patagioenas</taxon>
    </lineage>
</organism>
<evidence type="ECO:0000256" key="1">
    <source>
        <dbReference type="SAM" id="MobiDB-lite"/>
    </source>
</evidence>
<protein>
    <submittedName>
        <fullName evidence="2">Uncharacterized protein</fullName>
    </submittedName>
</protein>
<feature type="region of interest" description="Disordered" evidence="1">
    <location>
        <begin position="144"/>
        <end position="171"/>
    </location>
</feature>
<dbReference type="AlphaFoldDB" id="A0A1V4K6K1"/>
<dbReference type="Proteomes" id="UP000190648">
    <property type="component" value="Unassembled WGS sequence"/>
</dbReference>
<feature type="region of interest" description="Disordered" evidence="1">
    <location>
        <begin position="67"/>
        <end position="91"/>
    </location>
</feature>
<evidence type="ECO:0000313" key="3">
    <source>
        <dbReference type="Proteomes" id="UP000190648"/>
    </source>
</evidence>
<gene>
    <name evidence="2" type="ORF">AV530_002419</name>
</gene>
<proteinExistence type="predicted"/>
<evidence type="ECO:0000313" key="2">
    <source>
        <dbReference type="EMBL" id="OPJ80003.1"/>
    </source>
</evidence>
<accession>A0A1V4K6K1</accession>
<keyword evidence="3" id="KW-1185">Reference proteome</keyword>
<name>A0A1V4K6K1_PATFA</name>
<reference evidence="2 3" key="1">
    <citation type="submission" date="2016-02" db="EMBL/GenBank/DDBJ databases">
        <title>Band-tailed pigeon sequencing and assembly.</title>
        <authorList>
            <person name="Soares A.E."/>
            <person name="Novak B.J."/>
            <person name="Rice E.S."/>
            <person name="O'Connell B."/>
            <person name="Chang D."/>
            <person name="Weber S."/>
            <person name="Shapiro B."/>
        </authorList>
    </citation>
    <scope>NUCLEOTIDE SEQUENCE [LARGE SCALE GENOMIC DNA]</scope>
    <source>
        <strain evidence="2">BTP2013</strain>
        <tissue evidence="2">Blood</tissue>
    </source>
</reference>
<comment type="caution">
    <text evidence="2">The sequence shown here is derived from an EMBL/GenBank/DDBJ whole genome shotgun (WGS) entry which is preliminary data.</text>
</comment>
<dbReference type="OrthoDB" id="6129702at2759"/>
<dbReference type="EMBL" id="LSYS01004331">
    <property type="protein sequence ID" value="OPJ80003.1"/>
    <property type="molecule type" value="Genomic_DNA"/>
</dbReference>